<accession>A0AAW4WDN5</accession>
<organism evidence="1 2">
    <name type="scientific">Roseburia amylophila</name>
    <dbReference type="NCBI Taxonomy" id="2981794"/>
    <lineage>
        <taxon>Bacteria</taxon>
        <taxon>Bacillati</taxon>
        <taxon>Bacillota</taxon>
        <taxon>Clostridia</taxon>
        <taxon>Lachnospirales</taxon>
        <taxon>Lachnospiraceae</taxon>
        <taxon>Roseburia</taxon>
    </lineage>
</organism>
<evidence type="ECO:0000313" key="1">
    <source>
        <dbReference type="EMBL" id="MCC2240835.1"/>
    </source>
</evidence>
<sequence length="180" mass="21421">MDYSRLEKGIMDFIQEEQVKLGYRKEKIRLYYPLSSLKHFLGEEVSGKSTEELEKEFYEAAGIRLGKVEISRNKDRFCFVVPEEGAEYVHEKRSGNSFIKKLVALLQTHPCTIEDIHKLFLGTGEKIHFEKIETEDFDYLIYFESGEDSYYYCFKDEGCHIIYHRFMPEDYRDLFSDNIE</sequence>
<dbReference type="Proteomes" id="UP001198893">
    <property type="component" value="Unassembled WGS sequence"/>
</dbReference>
<dbReference type="RefSeq" id="WP_227709409.1">
    <property type="nucleotide sequence ID" value="NZ_JAJEQW010000001.1"/>
</dbReference>
<name>A0AAW4WDN5_9FIRM</name>
<evidence type="ECO:0000313" key="2">
    <source>
        <dbReference type="Proteomes" id="UP001198893"/>
    </source>
</evidence>
<protein>
    <submittedName>
        <fullName evidence="1">DUF3877 family protein</fullName>
    </submittedName>
</protein>
<dbReference type="AlphaFoldDB" id="A0AAW4WDN5"/>
<dbReference type="EMBL" id="JAJEQW010000001">
    <property type="protein sequence ID" value="MCC2240835.1"/>
    <property type="molecule type" value="Genomic_DNA"/>
</dbReference>
<dbReference type="InterPro" id="IPR024539">
    <property type="entry name" value="DUF3877"/>
</dbReference>
<gene>
    <name evidence="1" type="ORF">LKD47_00785</name>
</gene>
<comment type="caution">
    <text evidence="1">The sequence shown here is derived from an EMBL/GenBank/DDBJ whole genome shotgun (WGS) entry which is preliminary data.</text>
</comment>
<reference evidence="1" key="1">
    <citation type="submission" date="2021-10" db="EMBL/GenBank/DDBJ databases">
        <title>Anaerobic single-cell dispensing facilitates the cultivation of human gut bacteria.</title>
        <authorList>
            <person name="Afrizal A."/>
        </authorList>
    </citation>
    <scope>NUCLEOTIDE SEQUENCE</scope>
    <source>
        <strain evidence="1">CLA-AA-H204</strain>
    </source>
</reference>
<dbReference type="Pfam" id="PF12993">
    <property type="entry name" value="DUF3877"/>
    <property type="match status" value="1"/>
</dbReference>
<proteinExistence type="predicted"/>